<reference evidence="1 2" key="1">
    <citation type="submission" date="2020-07" db="EMBL/GenBank/DDBJ databases">
        <title>Complete genome sequence of Burkholderia gladioli phage Maja.</title>
        <authorList>
            <person name="Yu Z."/>
            <person name="Yao G.W."/>
            <person name="Guadalupe Vizoso-Pinto M."/>
            <person name="Sun L."/>
            <person name="Le T."/>
            <person name="Gonzalez C."/>
            <person name="Young R."/>
            <person name="Liu M."/>
        </authorList>
    </citation>
    <scope>NUCLEOTIDE SEQUENCE [LARGE SCALE GENOMIC DNA]</scope>
</reference>
<evidence type="ECO:0000313" key="2">
    <source>
        <dbReference type="Proteomes" id="UP000593952"/>
    </source>
</evidence>
<gene>
    <name evidence="1" type="ORF">CPT_Maja_006</name>
</gene>
<proteinExistence type="predicted"/>
<organism evidence="1 2">
    <name type="scientific">Burkholderia phage Maja</name>
    <dbReference type="NCBI Taxonomy" id="2767571"/>
    <lineage>
        <taxon>Viruses</taxon>
        <taxon>Duplodnaviria</taxon>
        <taxon>Heunggongvirae</taxon>
        <taxon>Uroviricota</taxon>
        <taxon>Caudoviricetes</taxon>
        <taxon>Lindbergviridae</taxon>
        <taxon>Gladiolivirus</taxon>
        <taxon>Gladiolivirus maja</taxon>
    </lineage>
</organism>
<accession>A0A7S6U347</accession>
<name>A0A7S6U347_9CAUD</name>
<protein>
    <submittedName>
        <fullName evidence="1">Uncharacterized protein</fullName>
    </submittedName>
</protein>
<keyword evidence="2" id="KW-1185">Reference proteome</keyword>
<sequence>MATLKIGRYTAQDGGVIQRDVHNTPSVATDFDSDISVLIPLSDQSYPLTDTICEWYRIEICGDPAANP</sequence>
<evidence type="ECO:0000313" key="1">
    <source>
        <dbReference type="EMBL" id="QOV06226.1"/>
    </source>
</evidence>
<dbReference type="Proteomes" id="UP000593952">
    <property type="component" value="Segment"/>
</dbReference>
<dbReference type="EMBL" id="MT708549">
    <property type="protein sequence ID" value="QOV06226.1"/>
    <property type="molecule type" value="Genomic_DNA"/>
</dbReference>